<proteinExistence type="predicted"/>
<feature type="coiled-coil region" evidence="1">
    <location>
        <begin position="46"/>
        <end position="73"/>
    </location>
</feature>
<keyword evidence="2" id="KW-1133">Transmembrane helix</keyword>
<organism evidence="3 4">
    <name type="scientific">Candidatus Kuenenbacteria bacterium HGW-Kuenenbacteria-1</name>
    <dbReference type="NCBI Taxonomy" id="2013812"/>
    <lineage>
        <taxon>Bacteria</taxon>
        <taxon>Candidatus Kueneniibacteriota</taxon>
    </lineage>
</organism>
<feature type="transmembrane region" description="Helical" evidence="2">
    <location>
        <begin position="12"/>
        <end position="31"/>
    </location>
</feature>
<comment type="caution">
    <text evidence="3">The sequence shown here is derived from an EMBL/GenBank/DDBJ whole genome shotgun (WGS) entry which is preliminary data.</text>
</comment>
<evidence type="ECO:0000256" key="1">
    <source>
        <dbReference type="SAM" id="Coils"/>
    </source>
</evidence>
<dbReference type="EMBL" id="PGYQ01000005">
    <property type="protein sequence ID" value="PKL72426.1"/>
    <property type="molecule type" value="Genomic_DNA"/>
</dbReference>
<keyword evidence="1" id="KW-0175">Coiled coil</keyword>
<name>A0A2N1UNL2_9BACT</name>
<dbReference type="AlphaFoldDB" id="A0A2N1UNL2"/>
<keyword evidence="2" id="KW-0812">Transmembrane</keyword>
<evidence type="ECO:0000256" key="2">
    <source>
        <dbReference type="SAM" id="Phobius"/>
    </source>
</evidence>
<keyword evidence="2" id="KW-0472">Membrane</keyword>
<evidence type="ECO:0000313" key="4">
    <source>
        <dbReference type="Proteomes" id="UP000233414"/>
    </source>
</evidence>
<gene>
    <name evidence="3" type="ORF">CVV26_01505</name>
</gene>
<protein>
    <submittedName>
        <fullName evidence="3">Uncharacterized protein</fullName>
    </submittedName>
</protein>
<evidence type="ECO:0000313" key="3">
    <source>
        <dbReference type="EMBL" id="PKL72426.1"/>
    </source>
</evidence>
<dbReference type="Proteomes" id="UP000233414">
    <property type="component" value="Unassembled WGS sequence"/>
</dbReference>
<sequence length="601" mass="69764">MGKKSPKKNLDIQFYISRILIILIIFFAIFFKTEIINWIIEKKIPIKENNETLENQNKNIKNQNIEIESQEKKKKINLILKSPYPMAIKDGPLRKVEPRGNSVVKTPVNIEIQKPEKPKILEMPKISQPEISKYGNLSRGSFTDLFSGTGWKNSQTSTVYQDFKTTTISFSPAYQWEEIYKSAPLNFTKENQIIKSNRKEAVCVIKQGEIIAFQNEKQPLFYTIEEIKKAKVDNVPLLDYDKYSKKWIAVFVVDKKLFVYSFTVEKGEIILAHSFANSFIDSEVDLNLACVKGKCLITNGKKLWKFDTQTLKISLIEFKISQSSLLSIGKTDDLWLLGVVEKDEKKYKGNIYQFTNNHWQIIFRNQNSFFSSEYFGNIFFGYNPNKQEILAVYGAYEGQAYQFSINNQSFIQNFSQFFPIRVMDGEMKPEIFYQDGAWWIGSSSKSSSPKFLRLLSGIGNDFTPVLLENVLSFQLVPGFKEHQIYGIAFDNAFFYIYRFTDLGFQKKDKVIWESLKINSKNNKIMQGSLVEKEDGEEEGKIQYFLTNNGGKNWTKAELGKMIKFKTIGSDFRWKVEFLPSIDSFSSPWATRVMVDYYQVRD</sequence>
<accession>A0A2N1UNL2</accession>
<reference evidence="3 4" key="1">
    <citation type="journal article" date="2017" name="ISME J.">
        <title>Potential for microbial H2 and metal transformations associated with novel bacteria and archaea in deep terrestrial subsurface sediments.</title>
        <authorList>
            <person name="Hernsdorf A.W."/>
            <person name="Amano Y."/>
            <person name="Miyakawa K."/>
            <person name="Ise K."/>
            <person name="Suzuki Y."/>
            <person name="Anantharaman K."/>
            <person name="Probst A."/>
            <person name="Burstein D."/>
            <person name="Thomas B.C."/>
            <person name="Banfield J.F."/>
        </authorList>
    </citation>
    <scope>NUCLEOTIDE SEQUENCE [LARGE SCALE GENOMIC DNA]</scope>
    <source>
        <strain evidence="3">HGW-Kuenenbacteria-1</strain>
    </source>
</reference>